<evidence type="ECO:0000313" key="5">
    <source>
        <dbReference type="Proteomes" id="UP001583186"/>
    </source>
</evidence>
<evidence type="ECO:0000256" key="2">
    <source>
        <dbReference type="SAM" id="SignalP"/>
    </source>
</evidence>
<reference evidence="4 5" key="1">
    <citation type="journal article" date="2024" name="IMA Fungus">
        <title>IMA Genome - F19 : A genome assembly and annotation guide to empower mycologists, including annotated draft genome sequences of Ceratocystis pirilliformis, Diaporthe australafricana, Fusarium ophioides, Paecilomyces lecythidis, and Sporothrix stenoceras.</title>
        <authorList>
            <person name="Aylward J."/>
            <person name="Wilson A.M."/>
            <person name="Visagie C.M."/>
            <person name="Spraker J."/>
            <person name="Barnes I."/>
            <person name="Buitendag C."/>
            <person name="Ceriani C."/>
            <person name="Del Mar Angel L."/>
            <person name="du Plessis D."/>
            <person name="Fuchs T."/>
            <person name="Gasser K."/>
            <person name="Kramer D."/>
            <person name="Li W."/>
            <person name="Munsamy K."/>
            <person name="Piso A."/>
            <person name="Price J.L."/>
            <person name="Sonnekus B."/>
            <person name="Thomas C."/>
            <person name="van der Nest A."/>
            <person name="van Dijk A."/>
            <person name="van Heerden A."/>
            <person name="van Vuuren N."/>
            <person name="Yilmaz N."/>
            <person name="Duong T.A."/>
            <person name="van der Merwe N.A."/>
            <person name="Wingfield M.J."/>
            <person name="Wingfield B.D."/>
        </authorList>
    </citation>
    <scope>NUCLEOTIDE SEQUENCE [LARGE SCALE GENOMIC DNA]</scope>
    <source>
        <strain evidence="4 5">CMW 5346</strain>
    </source>
</reference>
<accession>A0ABR3YQZ5</accession>
<dbReference type="Pfam" id="PF24086">
    <property type="entry name" value="DUF7371"/>
    <property type="match status" value="1"/>
</dbReference>
<feature type="signal peptide" evidence="2">
    <location>
        <begin position="1"/>
        <end position="21"/>
    </location>
</feature>
<evidence type="ECO:0000313" key="4">
    <source>
        <dbReference type="EMBL" id="KAL1890718.1"/>
    </source>
</evidence>
<evidence type="ECO:0000259" key="3">
    <source>
        <dbReference type="Pfam" id="PF24086"/>
    </source>
</evidence>
<proteinExistence type="predicted"/>
<feature type="domain" description="DUF7371" evidence="3">
    <location>
        <begin position="572"/>
        <end position="748"/>
    </location>
</feature>
<evidence type="ECO:0000256" key="1">
    <source>
        <dbReference type="SAM" id="MobiDB-lite"/>
    </source>
</evidence>
<feature type="region of interest" description="Disordered" evidence="1">
    <location>
        <begin position="810"/>
        <end position="847"/>
    </location>
</feature>
<feature type="compositionally biased region" description="Low complexity" evidence="1">
    <location>
        <begin position="296"/>
        <end position="313"/>
    </location>
</feature>
<feature type="region of interest" description="Disordered" evidence="1">
    <location>
        <begin position="124"/>
        <end position="147"/>
    </location>
</feature>
<feature type="compositionally biased region" description="Basic and acidic residues" evidence="1">
    <location>
        <begin position="831"/>
        <end position="847"/>
    </location>
</feature>
<dbReference type="Proteomes" id="UP001583186">
    <property type="component" value="Unassembled WGS sequence"/>
</dbReference>
<name>A0ABR3YQZ5_9PEZI</name>
<feature type="region of interest" description="Disordered" evidence="1">
    <location>
        <begin position="398"/>
        <end position="418"/>
    </location>
</feature>
<protein>
    <recommendedName>
        <fullName evidence="3">DUF7371 domain-containing protein</fullName>
    </recommendedName>
</protein>
<dbReference type="InterPro" id="IPR055795">
    <property type="entry name" value="DUF7371"/>
</dbReference>
<feature type="region of interest" description="Disordered" evidence="1">
    <location>
        <begin position="293"/>
        <end position="313"/>
    </location>
</feature>
<keyword evidence="5" id="KW-1185">Reference proteome</keyword>
<gene>
    <name evidence="4" type="ORF">Sste5346_008042</name>
</gene>
<sequence>MRVNIRTAVLAAGIFSPAVLAVPTPQTSVSPSTVTSVSSAPELSTYPYTESSSASLISEIGSFSISFGSGSWSNFPTSSDDLGQSPVSSSGAVPYGSLGGHGSISSHTVLVESFTVAVPVPTVTSTPKSVSSGPSVSSPPQDTPTLSTVTATATVSLKSGSATVVHTFTVTESAVSESLVSPFPSASLSLDSSVLSDLSRSVKSASSLGSALRSIFSDINGSQSGVGPVVVAPNSATAVSTRPGKGQAAKGAESMITATFTLTVPTSTFFVPILPTHTGSMITAGFTITLPAPPKSTEGTQTSTIQSSSGEVTTVTESCSTSITSTSCEETPAPTGFPETLTYTLSTKVTLTIDEPSETSSLASPVPSGSDAITLTYTLPGGPGRANQTVTITTVRPTGQGQASSVGSSGSVPSASASLPSGASSSGIWSIGNSSSISAGPTVTGSIPFSFAPSASLIPSPAISGVIVITQTKTLTQVLTATAAAAHTSLVVGNPHNNVTTFAVPTGTGVVPVISTGTGTGGPNFSAHGPFANATGSIASSGVASPTNGVHFDRREAECNRSPKDARVVLNASFDDAVIQGDSMLAPNTQGFANPDQGMQFSGGFERIVYSSSSNDRFVPSSMPAMLKFSLPATTHHGVVNGMAKIGSANTCSRFNLESWNLGCDSVDTSCRFNITGFRLIDGHQEVVAGSKVFVVPAATKSSGNALHLVEFAATEDFSNLSSFIIQLLSNGNGSNNDNAWWSDDLSVARVCSGSPVCTTLDTLDTMAAGDHELRLKSKLVRGDSGGGEHELPYKSDEAECEEWPCNVARGDGGGEELPLKSEVATGDGGSGEHELPYWRRKTDPVV</sequence>
<feature type="compositionally biased region" description="Low complexity" evidence="1">
    <location>
        <begin position="399"/>
        <end position="418"/>
    </location>
</feature>
<organism evidence="4 5">
    <name type="scientific">Sporothrix stenoceras</name>
    <dbReference type="NCBI Taxonomy" id="5173"/>
    <lineage>
        <taxon>Eukaryota</taxon>
        <taxon>Fungi</taxon>
        <taxon>Dikarya</taxon>
        <taxon>Ascomycota</taxon>
        <taxon>Pezizomycotina</taxon>
        <taxon>Sordariomycetes</taxon>
        <taxon>Sordariomycetidae</taxon>
        <taxon>Ophiostomatales</taxon>
        <taxon>Ophiostomataceae</taxon>
        <taxon>Sporothrix</taxon>
    </lineage>
</organism>
<keyword evidence="2" id="KW-0732">Signal</keyword>
<feature type="chain" id="PRO_5047168811" description="DUF7371 domain-containing protein" evidence="2">
    <location>
        <begin position="22"/>
        <end position="847"/>
    </location>
</feature>
<comment type="caution">
    <text evidence="4">The sequence shown here is derived from an EMBL/GenBank/DDBJ whole genome shotgun (WGS) entry which is preliminary data.</text>
</comment>
<dbReference type="EMBL" id="JAWCUI010000059">
    <property type="protein sequence ID" value="KAL1890718.1"/>
    <property type="molecule type" value="Genomic_DNA"/>
</dbReference>